<dbReference type="OrthoDB" id="3223244at2"/>
<evidence type="ECO:0000256" key="6">
    <source>
        <dbReference type="ARBA" id="ARBA00023136"/>
    </source>
</evidence>
<keyword evidence="11" id="KW-1185">Reference proteome</keyword>
<keyword evidence="4 7" id="KW-0812">Transmembrane</keyword>
<feature type="transmembrane region" description="Helical" evidence="7">
    <location>
        <begin position="327"/>
        <end position="348"/>
    </location>
</feature>
<evidence type="ECO:0000313" key="10">
    <source>
        <dbReference type="EMBL" id="KKZ70551.1"/>
    </source>
</evidence>
<organism evidence="10 11">
    <name type="scientific">Streptomyces showdoensis</name>
    <dbReference type="NCBI Taxonomy" id="68268"/>
    <lineage>
        <taxon>Bacteria</taxon>
        <taxon>Bacillati</taxon>
        <taxon>Actinomycetota</taxon>
        <taxon>Actinomycetes</taxon>
        <taxon>Kitasatosporales</taxon>
        <taxon>Streptomycetaceae</taxon>
        <taxon>Streptomyces</taxon>
    </lineage>
</organism>
<evidence type="ECO:0000256" key="1">
    <source>
        <dbReference type="ARBA" id="ARBA00004651"/>
    </source>
</evidence>
<evidence type="ECO:0000256" key="5">
    <source>
        <dbReference type="ARBA" id="ARBA00022989"/>
    </source>
</evidence>
<feature type="chain" id="PRO_5039268793" description="ABC3 transporter permease C-terminal domain-containing protein" evidence="8">
    <location>
        <begin position="21"/>
        <end position="350"/>
    </location>
</feature>
<gene>
    <name evidence="10" type="ORF">VO63_28105</name>
</gene>
<evidence type="ECO:0000256" key="7">
    <source>
        <dbReference type="SAM" id="Phobius"/>
    </source>
</evidence>
<evidence type="ECO:0000256" key="4">
    <source>
        <dbReference type="ARBA" id="ARBA00022692"/>
    </source>
</evidence>
<feature type="transmembrane region" description="Helical" evidence="7">
    <location>
        <begin position="236"/>
        <end position="260"/>
    </location>
</feature>
<sequence>LGAALVPAALVTAFATVQLAAGATVERAAAAQARAATVAEYAIGGGGGAGAADGDPAVPAVAAVPAVTAVPDAAEVRRLPGVTAATGVLRSSVVLARTEAGSPRLDRLPVLGVDAEGLAGTLDPGVVAGDLAGLARPGTVAVGADRADSLDVAPGSRVELRFGDGALRRLTVVAVYERSLALGEFLLPRAELAAHMSDPRPARVLLAGPGAAAVAGAEAGPEPERVVPDGAGANGLVSGVVVAAIGALTVLSVLSTLALVGAGRRGELALLHRVGASRRQLRRMLRLEAAFLAGTGLLLGGVVAVLPLAAFARALTGGLPYLPPGQAALIAGTVLLTTYLGTVVLTPLRR</sequence>
<dbReference type="Pfam" id="PF02687">
    <property type="entry name" value="FtsX"/>
    <property type="match status" value="1"/>
</dbReference>
<name>A0A2P2GGC5_STREW</name>
<dbReference type="RefSeq" id="WP_046910842.1">
    <property type="nucleotide sequence ID" value="NZ_LAQS01000055.1"/>
</dbReference>
<dbReference type="AlphaFoldDB" id="A0A2P2GGC5"/>
<dbReference type="PANTHER" id="PTHR30489:SF0">
    <property type="entry name" value="LIPOPROTEIN-RELEASING SYSTEM TRANSMEMBRANE PROTEIN LOLE"/>
    <property type="match status" value="1"/>
</dbReference>
<keyword evidence="8" id="KW-0732">Signal</keyword>
<feature type="signal peptide" evidence="8">
    <location>
        <begin position="1"/>
        <end position="20"/>
    </location>
</feature>
<proteinExistence type="inferred from homology"/>
<reference evidence="10 11" key="1">
    <citation type="submission" date="2015-05" db="EMBL/GenBank/DDBJ databases">
        <title>Draft Genome assembly of Streptomyces showdoensis.</title>
        <authorList>
            <person name="Thapa K.K."/>
            <person name="Metsa-Ketela M."/>
        </authorList>
    </citation>
    <scope>NUCLEOTIDE SEQUENCE [LARGE SCALE GENOMIC DNA]</scope>
    <source>
        <strain evidence="10 11">ATCC 15227</strain>
    </source>
</reference>
<comment type="similarity">
    <text evidence="2">Belongs to the ABC-4 integral membrane protein family. LolC/E subfamily.</text>
</comment>
<accession>A0A2P2GGC5</accession>
<evidence type="ECO:0000256" key="3">
    <source>
        <dbReference type="ARBA" id="ARBA00022475"/>
    </source>
</evidence>
<feature type="non-terminal residue" evidence="10">
    <location>
        <position position="1"/>
    </location>
</feature>
<dbReference type="Proteomes" id="UP000265325">
    <property type="component" value="Unassembled WGS sequence"/>
</dbReference>
<feature type="transmembrane region" description="Helical" evidence="7">
    <location>
        <begin position="289"/>
        <end position="315"/>
    </location>
</feature>
<keyword evidence="6 7" id="KW-0472">Membrane</keyword>
<feature type="domain" description="ABC3 transporter permease C-terminal" evidence="9">
    <location>
        <begin position="240"/>
        <end position="345"/>
    </location>
</feature>
<evidence type="ECO:0000256" key="8">
    <source>
        <dbReference type="SAM" id="SignalP"/>
    </source>
</evidence>
<dbReference type="InterPro" id="IPR003838">
    <property type="entry name" value="ABC3_permease_C"/>
</dbReference>
<protein>
    <recommendedName>
        <fullName evidence="9">ABC3 transporter permease C-terminal domain-containing protein</fullName>
    </recommendedName>
</protein>
<dbReference type="GO" id="GO:0044874">
    <property type="term" value="P:lipoprotein localization to outer membrane"/>
    <property type="evidence" value="ECO:0007669"/>
    <property type="project" value="TreeGrafter"/>
</dbReference>
<dbReference type="GO" id="GO:0098797">
    <property type="term" value="C:plasma membrane protein complex"/>
    <property type="evidence" value="ECO:0007669"/>
    <property type="project" value="TreeGrafter"/>
</dbReference>
<comment type="subcellular location">
    <subcellularLocation>
        <location evidence="1">Cell membrane</location>
        <topology evidence="1">Multi-pass membrane protein</topology>
    </subcellularLocation>
</comment>
<comment type="caution">
    <text evidence="10">The sequence shown here is derived from an EMBL/GenBank/DDBJ whole genome shotgun (WGS) entry which is preliminary data.</text>
</comment>
<keyword evidence="3" id="KW-1003">Cell membrane</keyword>
<dbReference type="InterPro" id="IPR051447">
    <property type="entry name" value="Lipoprotein-release_system"/>
</dbReference>
<evidence type="ECO:0000313" key="11">
    <source>
        <dbReference type="Proteomes" id="UP000265325"/>
    </source>
</evidence>
<dbReference type="PANTHER" id="PTHR30489">
    <property type="entry name" value="LIPOPROTEIN-RELEASING SYSTEM TRANSMEMBRANE PROTEIN LOLE"/>
    <property type="match status" value="1"/>
</dbReference>
<dbReference type="EMBL" id="LAQS01000055">
    <property type="protein sequence ID" value="KKZ70551.1"/>
    <property type="molecule type" value="Genomic_DNA"/>
</dbReference>
<evidence type="ECO:0000256" key="2">
    <source>
        <dbReference type="ARBA" id="ARBA00005236"/>
    </source>
</evidence>
<keyword evidence="5 7" id="KW-1133">Transmembrane helix</keyword>
<evidence type="ECO:0000259" key="9">
    <source>
        <dbReference type="Pfam" id="PF02687"/>
    </source>
</evidence>